<dbReference type="InterPro" id="IPR011030">
    <property type="entry name" value="Lipovitellin_superhlx_dom"/>
</dbReference>
<dbReference type="GO" id="GO:0045735">
    <property type="term" value="F:nutrient reservoir activity"/>
    <property type="evidence" value="ECO:0007669"/>
    <property type="project" value="UniProtKB-KW"/>
</dbReference>
<dbReference type="PROSITE" id="PS51211">
    <property type="entry name" value="VITELLOGENIN"/>
    <property type="match status" value="1"/>
</dbReference>
<keyword evidence="9" id="KW-1185">Reference proteome</keyword>
<keyword evidence="5" id="KW-1015">Disulfide bond</keyword>
<evidence type="ECO:0000256" key="4">
    <source>
        <dbReference type="ARBA" id="ARBA00023121"/>
    </source>
</evidence>
<dbReference type="Pfam" id="PF08742">
    <property type="entry name" value="C8"/>
    <property type="match status" value="1"/>
</dbReference>
<dbReference type="GO" id="GO:0008289">
    <property type="term" value="F:lipid binding"/>
    <property type="evidence" value="ECO:0007669"/>
    <property type="project" value="UniProtKB-KW"/>
</dbReference>
<name>A0A8J1Y1F8_OWEFU</name>
<dbReference type="InterPro" id="IPR015819">
    <property type="entry name" value="Lipid_transp_b-sht_shell"/>
</dbReference>
<reference evidence="8" key="1">
    <citation type="submission" date="2022-03" db="EMBL/GenBank/DDBJ databases">
        <authorList>
            <person name="Martin C."/>
        </authorList>
    </citation>
    <scope>NUCLEOTIDE SEQUENCE</scope>
</reference>
<evidence type="ECO:0000256" key="7">
    <source>
        <dbReference type="PROSITE-ProRule" id="PRU00557"/>
    </source>
</evidence>
<dbReference type="InterPro" id="IPR015817">
    <property type="entry name" value="Vitellinogen_open_b-sht_sub1"/>
</dbReference>
<keyword evidence="2" id="KW-0732">Signal</keyword>
<dbReference type="SMART" id="SM00638">
    <property type="entry name" value="LPD_N"/>
    <property type="match status" value="1"/>
</dbReference>
<accession>A0A8J1Y1F8</accession>
<proteinExistence type="predicted"/>
<dbReference type="SMART" id="SM01169">
    <property type="entry name" value="DUF1943"/>
    <property type="match status" value="1"/>
</dbReference>
<dbReference type="InterPro" id="IPR015255">
    <property type="entry name" value="Vitellinogen_open_b-sht"/>
</dbReference>
<evidence type="ECO:0000256" key="5">
    <source>
        <dbReference type="ARBA" id="ARBA00023157"/>
    </source>
</evidence>
<dbReference type="Pfam" id="PF00094">
    <property type="entry name" value="VWD"/>
    <property type="match status" value="1"/>
</dbReference>
<keyword evidence="3" id="KW-0758">Storage protein</keyword>
<evidence type="ECO:0000256" key="6">
    <source>
        <dbReference type="ARBA" id="ARBA00023180"/>
    </source>
</evidence>
<dbReference type="Gene3D" id="1.25.10.20">
    <property type="entry name" value="Vitellinogen, superhelical"/>
    <property type="match status" value="1"/>
</dbReference>
<dbReference type="Pfam" id="PF09172">
    <property type="entry name" value="Vit_open_b-sht"/>
    <property type="match status" value="1"/>
</dbReference>
<dbReference type="InterPro" id="IPR015816">
    <property type="entry name" value="Vitellinogen_b-sht_N"/>
</dbReference>
<dbReference type="SUPFAM" id="SSF48431">
    <property type="entry name" value="Lipovitellin-phosvitin complex, superhelical domain"/>
    <property type="match status" value="1"/>
</dbReference>
<dbReference type="Proteomes" id="UP000749559">
    <property type="component" value="Unassembled WGS sequence"/>
</dbReference>
<evidence type="ECO:0000313" key="9">
    <source>
        <dbReference type="Proteomes" id="UP000749559"/>
    </source>
</evidence>
<keyword evidence="1" id="KW-0813">Transport</keyword>
<dbReference type="InterPro" id="IPR001846">
    <property type="entry name" value="VWF_type-D"/>
</dbReference>
<dbReference type="FunFam" id="2.20.50.20:FF:000007">
    <property type="entry name" value="von Willebrand factor type D domaincontaining protein"/>
    <property type="match status" value="1"/>
</dbReference>
<protein>
    <submittedName>
        <fullName evidence="8">Uncharacterized protein</fullName>
    </submittedName>
</protein>
<dbReference type="InterPro" id="IPR050733">
    <property type="entry name" value="Vitellogenin/Apolipophorin"/>
</dbReference>
<dbReference type="SUPFAM" id="SSF56968">
    <property type="entry name" value="Lipovitellin-phosvitin complex, beta-sheet shell regions"/>
    <property type="match status" value="2"/>
</dbReference>
<dbReference type="EMBL" id="CAIIXF020000001">
    <property type="protein sequence ID" value="CAH1773813.1"/>
    <property type="molecule type" value="Genomic_DNA"/>
</dbReference>
<evidence type="ECO:0000256" key="1">
    <source>
        <dbReference type="ARBA" id="ARBA00022448"/>
    </source>
</evidence>
<dbReference type="GO" id="GO:0005319">
    <property type="term" value="F:lipid transporter activity"/>
    <property type="evidence" value="ECO:0007669"/>
    <property type="project" value="InterPro"/>
</dbReference>
<organism evidence="8 9">
    <name type="scientific">Owenia fusiformis</name>
    <name type="common">Polychaete worm</name>
    <dbReference type="NCBI Taxonomy" id="6347"/>
    <lineage>
        <taxon>Eukaryota</taxon>
        <taxon>Metazoa</taxon>
        <taxon>Spiralia</taxon>
        <taxon>Lophotrochozoa</taxon>
        <taxon>Annelida</taxon>
        <taxon>Polychaeta</taxon>
        <taxon>Sedentaria</taxon>
        <taxon>Canalipalpata</taxon>
        <taxon>Sabellida</taxon>
        <taxon>Oweniida</taxon>
        <taxon>Oweniidae</taxon>
        <taxon>Owenia</taxon>
    </lineage>
</organism>
<keyword evidence="6" id="KW-0325">Glycoprotein</keyword>
<dbReference type="Pfam" id="PF01347">
    <property type="entry name" value="Vitellogenin_N"/>
    <property type="match status" value="1"/>
</dbReference>
<dbReference type="PANTHER" id="PTHR23345:SF15">
    <property type="entry name" value="VITELLOGENIN 1-RELATED"/>
    <property type="match status" value="1"/>
</dbReference>
<comment type="caution">
    <text evidence="8">The sequence shown here is derived from an EMBL/GenBank/DDBJ whole genome shotgun (WGS) entry which is preliminary data.</text>
</comment>
<evidence type="ECO:0000256" key="2">
    <source>
        <dbReference type="ARBA" id="ARBA00022729"/>
    </source>
</evidence>
<dbReference type="PROSITE" id="PS51257">
    <property type="entry name" value="PROKAR_LIPOPROTEIN"/>
    <property type="match status" value="1"/>
</dbReference>
<dbReference type="SMART" id="SM00216">
    <property type="entry name" value="VWD"/>
    <property type="match status" value="1"/>
</dbReference>
<dbReference type="Gene3D" id="2.20.50.20">
    <property type="entry name" value="Lipovitellin. Chain A, domain 3"/>
    <property type="match status" value="1"/>
</dbReference>
<dbReference type="OrthoDB" id="6484170at2759"/>
<comment type="caution">
    <text evidence="7">Lacks conserved residue(s) required for the propagation of feature annotation.</text>
</comment>
<dbReference type="PROSITE" id="PS51233">
    <property type="entry name" value="VWFD"/>
    <property type="match status" value="1"/>
</dbReference>
<gene>
    <name evidence="8" type="ORF">OFUS_LOCUS1354</name>
</gene>
<dbReference type="Gene3D" id="2.20.80.10">
    <property type="entry name" value="Lipovitellin-phosvitin complex, chain A, domain 4"/>
    <property type="match status" value="1"/>
</dbReference>
<evidence type="ECO:0000313" key="8">
    <source>
        <dbReference type="EMBL" id="CAH1773813.1"/>
    </source>
</evidence>
<sequence length="4665" mass="526227">MVLAAKALVLSAILAVISCGPVDVRLTSEDKCYTTCTESNKFNYLPGRTYRFQYEGETVTTTQSNEHSSLHFRATADIEAISKCEMALTLSDVTVEESDPRDLARRFRSEGEAALKEALESSALRFSFQDGQIAELCPEREESQMALNIKRGILSAFQNNMESLERDHSGSETDVAGNCPADYTVTENSWEKIVVKKSKNLVGCTDRHNYGNTFHGVAYSVDSDIQSLPLMKSTHDCEQTLHKQGRLLASKCQESHVFRPFNDEKTSSNTTTSQSLTFVKEHNGPRTRGPITRRTNMLFEHADETEENNKDFSAAQSKLREICQATSSDVRPETPRLFTELVYIMRKLNNFGLKNLQKIATNGKPCQQARKYFFDALPMAGSSASIKLMKTLLITGEVTGLEADAWLTVMAFVQNPTQEMIDELQDIVSSPKTSKKAMLSVSTMIYNFCKNNGNCKSNGAVREVIRVFEENLNGDCRFNNAEEREKVILSLRALGNAGQSVNAISLLNRCAMGRNSMDIRVAAIDAFRRMDCSEGRTELMNLFKNTEEDSELRIGAYLAVIQCPTVDIIEEVKTVLESEEINQVGSFVWTHLTNLMETSDPQKQNIRAILEDATLKKEFDMDKRKFSRNIELSFFSEMLNTGAKADSNLIWSTKSWIPRSAMLNMTVDLFGTQMNLLEIGGRVEGMDYLLESLFGNNGYFPEMADNIRSKRSARDGMLNRFKQSFQLEDASEPKASMFMRIFGNEMAFMDMTNYKGAMGDFNFLDILIKLAENHKVDFTKSVVFMDVHYKIPTIIGMPLGLDINGTATVDMKIGGKMDLRQLGSSPRSVDIDGYMQPSTAVEISSAMYMDCGVAKTGVASVSTMHSSADVEGTISLKNGEVFVTKFNMPKDKIDILSVDNKFFVFRKSIPVEQKMAEQKVEASKCTGDMIAKVTGLELCGALSYTSTAPITGPSSVKVSLNKRDTHTGYEFTTTFMAKKESKAGKRAVTNIASVAFNTPGSKVDREMSVNFQLNRGEKTINLDMTSPWKKVSAKGSIDVAKILKKASTSIVIDNKQEYSAVAQIKVFKKGFLTTYAPSVVVNIHKMKPITLKGTLQNKNFKKMTADLALNNLFKTPVTFKGDMTRLISGAKASYKSNIALRSSFLDATLKGTADKKKTNYKSNVQVQYQFNNQKAQKISFSGKFLNKSLKNLARYIINNNFQSTQFPEANYILSMNVLKKATRLENTVDLRFGKAIKSPKNKLVFSQVLSNTLKGKVRKIDHTMKFMFPCKDIKMNTKVSVTKDPRNLNTLASIEYKPKKMITLTADLKNESKKLRKYSGDISLTTPRREMRLTESLEEQAPMKFNNEMLVQWQKGSQGKMVTSFAKVGKREHTLESTLQIPNFDTISFSGRTKLFADDFNTNAELTYEGKKYSTDVNYKYEGQGKQWSGEGHFEAAHPSRRVTTDGSFRYIGGKTMQSQIEAKWDADRDENKKAGYEADYKIIGTKHEGSMKVFYPRREINAAMNVEKKGEKYTSHAEASWEAGKKMQLDTEMTFSNRGSRNFQGSTRFTSPFEKFENIFLSATHQDNGQQYNSNAEFSWAPRSKVQGTLTGKFNSLMDLDGTVSLFTPLSRSPIVLRQKHAINNKQVTSHTEFEYSNKKTVMDMSGKDDSNRWKSDIEGTFSLTTPCRYFNTVAMKFDHTMTKKMIRLSGEVSKDDKVIGATIKGVADVSSNARDVEGTFELKTPFPKVENILLSASHKDDSRKYNTDMKVRWAPRQEIAASMEMTSGMRGYSIRSNGKLEVTTPFTPYESTTLNWNHDNTETTIKHNSDLTWARRNRVVLGVDGSIETGPETKVNGMIRLQTPIRSFSDVSMKVSHSHDADNLKSELTGTYPYNKNVKLTVDLSKASDVQGAITFTSPYTNMENLAASFIHKTSRRPYTTHAEVSWTPKDKIAFDGSVNYYGLRYLTGDARLTTPFTGYESMSASINHSKRDQWSTIVEVEYLPRQKVSFEGKLNTDTPKGSITIRTPERTLRSLTASFEHSGNFPYVNTKSNVKLVGTYPASMDSFIRVSGIDSVNANIQLNLPKMDKISVDIVHRQQGSKYTTEASASAARTEAKLTSTLNIQSINNIDGAIVGTFDENEVEINFNHNGYLKNFRNHLDIAHDNKKVNLDGQFSLREMTGEFKVQSNIPKIRFASVKFNHDGDYSNFKHHAEFSFNNRKSEYDGSFTSSPNVEGKFTLKANRDITTLTFDHQGGLTRFTNNAKLTSTGAQDIEYTGFFANTNRVVGKFTFTKGPKSLNVNFNHNGDLRKFKSSAKILGNGKAVEADIEFDTAPMKGQATFNTPWTRPAAAAFNYNGEPMNFNSHAEVSYGLKKIEGDVTFSKQFGSFVLKTPFTTLSEVKSSYTIEGSLPKFQFIAHEEFSYNGGNTIAMNSEVSWMKKISTDLTTPFAAIRTLNAEVTKKGDKVHAELTHNRRNKFQTDLNLDLESFKKADLTIETPFQALESLNVAYNHEGGLRNFQSHAELTHNKRSKFEIDATSRLTSADVTIKTPFDAMRTLNMAYSHIGGLWNFNSHAELTHNQRNKFTIDASNNNFETTEFAFTTPFRTLSDAKLTLKQEGTLDDYSSNTEFTYNRVNNIKADIVFASTKNIKGSMMMTTTFPSLRDLKVAFNHAGRWNNFKSDGEITWNRRQTIAGDLEFAFSRNIKLKAGLATPYTKDLKVEFTKKGDNSDFVQHLEIAYPDMIFQQDTEFQLSPLSIKFKQVQPNFNFDGQFSHTGDYRRFQTHAEGKLNSFQPVVADLSFNMVGKIEGALKVQNQWVPVDISFNHIGSIDNFKCSGEAIVNNKKYDGQLELSNDRVTEGKLTINTPHRKLYNVEAAFNAKGNLKNMRGHAELSYNGGNKMEADASFKNYRNMQGEASIKTPFRQVREASASFNHEGDMFNFKSGAEVTYNRRNKINADVDFTTDRAIRGNAVVTTPFTNFERTAVSFNSEAKKTHGEVFAYNKKIEGDVEHTGYNNVKVEIKTPFADYENMQAAYLLEKEPTMFNVHAEVSKNNKKIEADVNTDRARGFSGKATIKTPFRGYEEMSAALDHTGGLRRFRNTATVQLSPRVKYTTFADFTLNRNIFNFVTKMSSPLNKFDANVKLEGDAHDFKSNGMVNYNGEVTSLECSYKDIYGVPSEGSIKFSCPYVEDMSMMFTNAKRGDKYNMHSELSWNPRSQIAVDGEMKYNGLNDMDASVKVMTPFRAARQFGFDLDHKNSGYNFNTRLSTEFNNEKCFSGAAGYRKVGDNNIAELTTEVPRAMSYKGSYMNTDTTTSISGEANLNSKVRGNNYKGSFVSNKEDSRRVLKSSMEARTETPYRVMSFKTEMNKSPYNLKHSAEMSWDEARNKKVSYDIDFKDRSRRSSRNYDLTAQLATPIRTMQIQGKHNDNGATFNSNADLMWDMTRDPSKKLSVRGTVETAPDTFKAEAGINTPSLPKEITLNIDNVMNQRRNILSHKTVLSYSRNPSEDWTVTGLVKVTEPTNYTADFGLTHPRSNLDIALGGHIASNRLSKSIGANMNYLDSRRQMQRVWGLGYLNDNNMRIEFYAPKVPKQMIMAAKTDDGFKVSHGFSNGKTRNAEFTMDPEAKAFDLKVNYGTEYPRDLFHMYGKYVNDKHVMVEAYRMDNNRKITEGSVSLRMNNSRLAHGRLYWRPSMYWDIKESLPTQINQLRAQIARQWEEVQADVSNEIRSKTRHVTYTLPDMSPVSDYISNEINQFNSDADTATDAAKMMFRRNEFYSRDAVDGGFAAVAYTKDMARDFSAKMDEVKRTAQAKMDQYRYMAERMYEDYARRAAYQYKLAKYNLNRKYNEYAPIAQRYIDQGYEMIAPYYQTVQTRAQRHRRDLSDLMYSITSHPQYKTSLEKISDFASQAMSHMQNMKTKAIDLKEAAKKHVKLTKAKMNNMYNDALETVNQKLDAAMGHDAVVYTKKVALNALDMAKDAADFINVKKNFHKIARDIYRNSKVVATKHAAFLTGVYKNLNKNKVTVFNPKQGEIQAQAYMPFAVKDLKTLPNIDTTNLQKLMNLSLSSLPSLPKYNPMDDYYHYKPASSNPLDWIPPFKASAFVVGAQHIKTFDGTYYEFASPCSYVLTQDFSNDNFTVVGNFEGDTKHISKKSLMIISNNKKIEIFSDFKVLVDGKKVELPVEFLNTSVTIDGERMIVKNKLGLTTEWDKANDIWSVEISGWYFGKVAGLFGTYDNEQSNDFTTSRNTVEELERFTTSWEASGACRVRGNQAREVEPQTHRHSFKTCARLFKEEVSFFRPCYKQVSPKKYFKMCVNDVEGFERNACKMAAAYIKECAAAGVPDMKMPKGCSDCNSEGKRLSDIPQSADVVLVVEERQCNKDLTGKLGALVERIEEQLRELGLSNNRFGIVGFGGEGVHNKPHTHTVGGEIMGDSRRFSFGAANLDFEEDGEFKDTLGAIEKAAHYPFRQGVSKSIVLVTCTECTQQETQYTDILNMLTTRDITLHMLADSKFESNSESKKPSVFVFGVDSKSAYSRKSLIGKKLRGDKELFSQLTVPQHICGDLTTQTEGSLFDLNRLTAGNVQAQKSFSEAFAKRVSMSAIPSGCQECSCVEGETVCKTCTAESSTLGKREENPYADEFEPAMASEEDEFKNELKEYMRRPMKMKNMRKQYRNAKRA</sequence>
<dbReference type="PANTHER" id="PTHR23345">
    <property type="entry name" value="VITELLOGENIN-RELATED"/>
    <property type="match status" value="1"/>
</dbReference>
<dbReference type="InterPro" id="IPR001747">
    <property type="entry name" value="Vitellogenin_N"/>
</dbReference>
<dbReference type="InterPro" id="IPR014853">
    <property type="entry name" value="VWF/SSPO/ZAN-like_Cys-rich_dom"/>
</dbReference>
<dbReference type="Gene3D" id="2.30.230.10">
    <property type="entry name" value="Lipovitellin, beta-sheet shell regions, chain A"/>
    <property type="match status" value="1"/>
</dbReference>
<evidence type="ECO:0000256" key="3">
    <source>
        <dbReference type="ARBA" id="ARBA00022761"/>
    </source>
</evidence>
<keyword evidence="4" id="KW-0446">Lipid-binding</keyword>